<keyword evidence="3 13" id="KW-0812">Transmembrane</keyword>
<dbReference type="CDD" id="cd16553">
    <property type="entry name" value="RING-HC_RNF170"/>
    <property type="match status" value="1"/>
</dbReference>
<dbReference type="Pfam" id="PF13445">
    <property type="entry name" value="zf-RING_UBOX"/>
    <property type="match status" value="1"/>
</dbReference>
<dbReference type="InterPro" id="IPR027370">
    <property type="entry name" value="Znf-RING_euk"/>
</dbReference>
<dbReference type="Pfam" id="PF06803">
    <property type="entry name" value="DUF1232"/>
    <property type="match status" value="1"/>
</dbReference>
<dbReference type="PROSITE" id="PS50089">
    <property type="entry name" value="ZF_RING_2"/>
    <property type="match status" value="1"/>
</dbReference>
<comment type="caution">
    <text evidence="15">The sequence shown here is derived from an EMBL/GenBank/DDBJ whole genome shotgun (WGS) entry which is preliminary data.</text>
</comment>
<keyword evidence="4" id="KW-0479">Metal-binding</keyword>
<proteinExistence type="predicted"/>
<accession>A0A814PM48</accession>
<gene>
    <name evidence="15" type="ORF">XAT740_LOCUS18706</name>
</gene>
<reference evidence="15" key="1">
    <citation type="submission" date="2021-02" db="EMBL/GenBank/DDBJ databases">
        <authorList>
            <person name="Nowell W R."/>
        </authorList>
    </citation>
    <scope>NUCLEOTIDE SEQUENCE</scope>
</reference>
<dbReference type="GO" id="GO:0061630">
    <property type="term" value="F:ubiquitin protein ligase activity"/>
    <property type="evidence" value="ECO:0007669"/>
    <property type="project" value="InterPro"/>
</dbReference>
<dbReference type="AlphaFoldDB" id="A0A814PM48"/>
<protein>
    <recommendedName>
        <fullName evidence="2">E3 ubiquitin-protein ligase RNF170</fullName>
    </recommendedName>
    <alternativeName>
        <fullName evidence="11">RING finger protein 170</fullName>
    </alternativeName>
    <alternativeName>
        <fullName evidence="10">RING-type E3 ubiquitin transferase RNF170</fullName>
    </alternativeName>
</protein>
<evidence type="ECO:0000256" key="7">
    <source>
        <dbReference type="ARBA" id="ARBA00022833"/>
    </source>
</evidence>
<feature type="transmembrane region" description="Helical" evidence="13">
    <location>
        <begin position="32"/>
        <end position="50"/>
    </location>
</feature>
<sequence length="272" mass="31312">MPWYWPFGKDSQSTGTYSINNSYLIEGISDDAILLFAFILSLFGLLAYYANRERNTNIHPDNRQDVEILRERAQQATQADATDEVPTTRVGRPRHDTCPICLTDSSVLSVETNCGHLFCGKCIITFWKFQTNWMSGMSCPVCRQPVTVLLTCFTADEEAVVDNSDRQTVLNDVRDFNRRFSGAPRSFREYIADIPVLIPHIIRQIFSLQSLAWAYRIRMMFILFTVVAYVLSPFDIFPENMFGFLGLFDDMFIILCAAMYIIIAYREYLSRS</sequence>
<comment type="subcellular location">
    <subcellularLocation>
        <location evidence="1">Endoplasmic reticulum membrane</location>
        <topology evidence="1">Multi-pass membrane protein</topology>
    </subcellularLocation>
</comment>
<evidence type="ECO:0000256" key="11">
    <source>
        <dbReference type="ARBA" id="ARBA00031107"/>
    </source>
</evidence>
<dbReference type="PANTHER" id="PTHR22894">
    <property type="entry name" value="RING-TYPE DOMAIN-CONTAINING PROTEIN"/>
    <property type="match status" value="1"/>
</dbReference>
<evidence type="ECO:0000256" key="5">
    <source>
        <dbReference type="ARBA" id="ARBA00022771"/>
    </source>
</evidence>
<dbReference type="SUPFAM" id="SSF57850">
    <property type="entry name" value="RING/U-box"/>
    <property type="match status" value="1"/>
</dbReference>
<feature type="transmembrane region" description="Helical" evidence="13">
    <location>
        <begin position="244"/>
        <end position="265"/>
    </location>
</feature>
<dbReference type="GO" id="GO:0005789">
    <property type="term" value="C:endoplasmic reticulum membrane"/>
    <property type="evidence" value="ECO:0007669"/>
    <property type="project" value="UniProtKB-SubCell"/>
</dbReference>
<dbReference type="InterPro" id="IPR001841">
    <property type="entry name" value="Znf_RING"/>
</dbReference>
<evidence type="ECO:0000256" key="8">
    <source>
        <dbReference type="ARBA" id="ARBA00022989"/>
    </source>
</evidence>
<evidence type="ECO:0000256" key="9">
    <source>
        <dbReference type="ARBA" id="ARBA00023136"/>
    </source>
</evidence>
<organism evidence="15 16">
    <name type="scientific">Adineta ricciae</name>
    <name type="common">Rotifer</name>
    <dbReference type="NCBI Taxonomy" id="249248"/>
    <lineage>
        <taxon>Eukaryota</taxon>
        <taxon>Metazoa</taxon>
        <taxon>Spiralia</taxon>
        <taxon>Gnathifera</taxon>
        <taxon>Rotifera</taxon>
        <taxon>Eurotatoria</taxon>
        <taxon>Bdelloidea</taxon>
        <taxon>Adinetida</taxon>
        <taxon>Adinetidae</taxon>
        <taxon>Adineta</taxon>
    </lineage>
</organism>
<dbReference type="Gene3D" id="3.30.40.10">
    <property type="entry name" value="Zinc/RING finger domain, C3HC4 (zinc finger)"/>
    <property type="match status" value="1"/>
</dbReference>
<evidence type="ECO:0000256" key="4">
    <source>
        <dbReference type="ARBA" id="ARBA00022723"/>
    </source>
</evidence>
<dbReference type="InterPro" id="IPR017907">
    <property type="entry name" value="Znf_RING_CS"/>
</dbReference>
<keyword evidence="6" id="KW-0256">Endoplasmic reticulum</keyword>
<name>A0A814PM48_ADIRI</name>
<evidence type="ECO:0000256" key="12">
    <source>
        <dbReference type="PROSITE-ProRule" id="PRU00175"/>
    </source>
</evidence>
<dbReference type="SMART" id="SM00184">
    <property type="entry name" value="RING"/>
    <property type="match status" value="1"/>
</dbReference>
<evidence type="ECO:0000256" key="13">
    <source>
        <dbReference type="SAM" id="Phobius"/>
    </source>
</evidence>
<keyword evidence="9 13" id="KW-0472">Membrane</keyword>
<dbReference type="PROSITE" id="PS00518">
    <property type="entry name" value="ZF_RING_1"/>
    <property type="match status" value="1"/>
</dbReference>
<dbReference type="GO" id="GO:0008270">
    <property type="term" value="F:zinc ion binding"/>
    <property type="evidence" value="ECO:0007669"/>
    <property type="project" value="UniProtKB-KW"/>
</dbReference>
<dbReference type="Proteomes" id="UP000663828">
    <property type="component" value="Unassembled WGS sequence"/>
</dbReference>
<evidence type="ECO:0000256" key="1">
    <source>
        <dbReference type="ARBA" id="ARBA00004477"/>
    </source>
</evidence>
<dbReference type="EMBL" id="CAJNOR010001256">
    <property type="protein sequence ID" value="CAF1107862.1"/>
    <property type="molecule type" value="Genomic_DNA"/>
</dbReference>
<evidence type="ECO:0000256" key="6">
    <source>
        <dbReference type="ARBA" id="ARBA00022824"/>
    </source>
</evidence>
<feature type="transmembrane region" description="Helical" evidence="13">
    <location>
        <begin position="213"/>
        <end position="232"/>
    </location>
</feature>
<keyword evidence="7" id="KW-0862">Zinc</keyword>
<dbReference type="InterPro" id="IPR013083">
    <property type="entry name" value="Znf_RING/FYVE/PHD"/>
</dbReference>
<evidence type="ECO:0000256" key="3">
    <source>
        <dbReference type="ARBA" id="ARBA00022692"/>
    </source>
</evidence>
<evidence type="ECO:0000256" key="2">
    <source>
        <dbReference type="ARBA" id="ARBA00014068"/>
    </source>
</evidence>
<keyword evidence="5 12" id="KW-0863">Zinc-finger</keyword>
<evidence type="ECO:0000313" key="15">
    <source>
        <dbReference type="EMBL" id="CAF1107862.1"/>
    </source>
</evidence>
<keyword evidence="16" id="KW-1185">Reference proteome</keyword>
<feature type="domain" description="RING-type" evidence="14">
    <location>
        <begin position="98"/>
        <end position="143"/>
    </location>
</feature>
<dbReference type="InterPro" id="IPR010652">
    <property type="entry name" value="DUF1232"/>
</dbReference>
<evidence type="ECO:0000259" key="14">
    <source>
        <dbReference type="PROSITE" id="PS50089"/>
    </source>
</evidence>
<dbReference type="InterPro" id="IPR038896">
    <property type="entry name" value="RNF170"/>
</dbReference>
<dbReference type="PANTHER" id="PTHR22894:SF5">
    <property type="entry name" value="RING-TYPE DOMAIN-CONTAINING PROTEIN"/>
    <property type="match status" value="1"/>
</dbReference>
<evidence type="ECO:0000313" key="16">
    <source>
        <dbReference type="Proteomes" id="UP000663828"/>
    </source>
</evidence>
<evidence type="ECO:0000256" key="10">
    <source>
        <dbReference type="ARBA" id="ARBA00030110"/>
    </source>
</evidence>
<keyword evidence="8 13" id="KW-1133">Transmembrane helix</keyword>